<dbReference type="InterPro" id="IPR007083">
    <property type="entry name" value="RNA_pol_Rpb1_4"/>
</dbReference>
<dbReference type="Gene3D" id="1.10.150.390">
    <property type="match status" value="1"/>
</dbReference>
<evidence type="ECO:0000256" key="7">
    <source>
        <dbReference type="ARBA" id="ARBA00022723"/>
    </source>
</evidence>
<dbReference type="InterPro" id="IPR007066">
    <property type="entry name" value="RNA_pol_Rpb1_3"/>
</dbReference>
<protein>
    <recommendedName>
        <fullName evidence="14">DNA-directed RNA polymerase subunit</fullName>
        <ecNumber evidence="14">2.7.7.6</ecNumber>
    </recommendedName>
</protein>
<dbReference type="InterPro" id="IPR007081">
    <property type="entry name" value="RNA_pol_Rpb1_5"/>
</dbReference>
<comment type="caution">
    <text evidence="17">The sequence shown here is derived from an EMBL/GenBank/DDBJ whole genome shotgun (WGS) entry which is preliminary data.</text>
</comment>
<keyword evidence="11" id="KW-0539">Nucleus</keyword>
<dbReference type="InterPro" id="IPR007080">
    <property type="entry name" value="RNA_pol_Rpb1_1"/>
</dbReference>
<dbReference type="InterPro" id="IPR042102">
    <property type="entry name" value="RNA_pol_Rpb1_3_sf"/>
</dbReference>
<dbReference type="GO" id="GO:0005634">
    <property type="term" value="C:nucleus"/>
    <property type="evidence" value="ECO:0007669"/>
    <property type="project" value="UniProtKB-SubCell"/>
</dbReference>
<dbReference type="GO" id="GO:0003899">
    <property type="term" value="F:DNA-directed RNA polymerase activity"/>
    <property type="evidence" value="ECO:0007669"/>
    <property type="project" value="UniProtKB-EC"/>
</dbReference>
<evidence type="ECO:0000256" key="10">
    <source>
        <dbReference type="ARBA" id="ARBA00023163"/>
    </source>
</evidence>
<evidence type="ECO:0000256" key="15">
    <source>
        <dbReference type="SAM" id="MobiDB-lite"/>
    </source>
</evidence>
<dbReference type="CDD" id="cd02583">
    <property type="entry name" value="RNAP_III_RPC1_N"/>
    <property type="match status" value="1"/>
</dbReference>
<evidence type="ECO:0000259" key="16">
    <source>
        <dbReference type="SMART" id="SM00663"/>
    </source>
</evidence>
<dbReference type="Pfam" id="PF04997">
    <property type="entry name" value="RNA_pol_Rpb1_1"/>
    <property type="match status" value="1"/>
</dbReference>
<evidence type="ECO:0000256" key="2">
    <source>
        <dbReference type="ARBA" id="ARBA00006460"/>
    </source>
</evidence>
<keyword evidence="9" id="KW-0460">Magnesium</keyword>
<comment type="subunit">
    <text evidence="3">Component of the RNA polymerase III (Pol III) complex consisting of 17 subunits.</text>
</comment>
<evidence type="ECO:0000256" key="13">
    <source>
        <dbReference type="ARBA" id="ARBA00058108"/>
    </source>
</evidence>
<dbReference type="SMART" id="SM00663">
    <property type="entry name" value="RPOLA_N"/>
    <property type="match status" value="1"/>
</dbReference>
<keyword evidence="4 14" id="KW-0240">DNA-directed RNA polymerase</keyword>
<dbReference type="Pfam" id="PF00623">
    <property type="entry name" value="RNA_pol_Rpb1_2"/>
    <property type="match status" value="1"/>
</dbReference>
<evidence type="ECO:0000256" key="3">
    <source>
        <dbReference type="ARBA" id="ARBA00011206"/>
    </source>
</evidence>
<keyword evidence="10 14" id="KW-0804">Transcription</keyword>
<dbReference type="GO" id="GO:0000428">
    <property type="term" value="C:DNA-directed RNA polymerase complex"/>
    <property type="evidence" value="ECO:0007669"/>
    <property type="project" value="UniProtKB-KW"/>
</dbReference>
<feature type="domain" description="RNA polymerase N-terminal" evidence="16">
    <location>
        <begin position="272"/>
        <end position="590"/>
    </location>
</feature>
<dbReference type="Proteomes" id="UP001530293">
    <property type="component" value="Unassembled WGS sequence"/>
</dbReference>
<evidence type="ECO:0000256" key="5">
    <source>
        <dbReference type="ARBA" id="ARBA00022679"/>
    </source>
</evidence>
<evidence type="ECO:0000256" key="14">
    <source>
        <dbReference type="RuleBase" id="RU004279"/>
    </source>
</evidence>
<dbReference type="InterPro" id="IPR015700">
    <property type="entry name" value="RPC1"/>
</dbReference>
<organism evidence="17 18">
    <name type="scientific">Discostella pseudostelligera</name>
    <dbReference type="NCBI Taxonomy" id="259834"/>
    <lineage>
        <taxon>Eukaryota</taxon>
        <taxon>Sar</taxon>
        <taxon>Stramenopiles</taxon>
        <taxon>Ochrophyta</taxon>
        <taxon>Bacillariophyta</taxon>
        <taxon>Coscinodiscophyceae</taxon>
        <taxon>Thalassiosirophycidae</taxon>
        <taxon>Stephanodiscales</taxon>
        <taxon>Stephanodiscaceae</taxon>
        <taxon>Discostella</taxon>
    </lineage>
</organism>
<feature type="region of interest" description="Disordered" evidence="15">
    <location>
        <begin position="1"/>
        <end position="20"/>
    </location>
</feature>
<keyword evidence="6 14" id="KW-0548">Nucleotidyltransferase</keyword>
<evidence type="ECO:0000256" key="1">
    <source>
        <dbReference type="ARBA" id="ARBA00004123"/>
    </source>
</evidence>
<dbReference type="InterPro" id="IPR035697">
    <property type="entry name" value="RNAP_III_RPC1_N"/>
</dbReference>
<dbReference type="SUPFAM" id="SSF64484">
    <property type="entry name" value="beta and beta-prime subunits of DNA dependent RNA-polymerase"/>
    <property type="match status" value="1"/>
</dbReference>
<dbReference type="Pfam" id="PF05000">
    <property type="entry name" value="RNA_pol_Rpb1_4"/>
    <property type="match status" value="1"/>
</dbReference>
<keyword evidence="5 14" id="KW-0808">Transferase</keyword>
<evidence type="ECO:0000256" key="6">
    <source>
        <dbReference type="ARBA" id="ARBA00022695"/>
    </source>
</evidence>
<dbReference type="PANTHER" id="PTHR48446:SF1">
    <property type="entry name" value="DNA-DIRECTED RNA POLYMERASE SUBUNIT BETA' N-TERMINAL SECTION"/>
    <property type="match status" value="1"/>
</dbReference>
<evidence type="ECO:0000256" key="4">
    <source>
        <dbReference type="ARBA" id="ARBA00022478"/>
    </source>
</evidence>
<dbReference type="FunFam" id="1.10.274.100:FF:000008">
    <property type="entry name" value="DNA-directed RNA polymerase subunit"/>
    <property type="match status" value="1"/>
</dbReference>
<dbReference type="Pfam" id="PF04983">
    <property type="entry name" value="RNA_pol_Rpb1_3"/>
    <property type="match status" value="1"/>
</dbReference>
<keyword evidence="8" id="KW-0862">Zinc</keyword>
<sequence length="1434" mass="159980">MAPFLIRHPSAQHEPDNLPLSHATHQTLLPEENPTPKQISHLQFGLLSSSDMQRLAEFQVTSRDLFTMPQRSPAPNGVLDSRLGVSDKVSTCATCKLKLADCAGHFAYIKLALPCFHIGYIKHTLNLLQCICKTCSRVLLDDTERMALLKKMRHPRTDVLGKSSIFKKVLEKCKKNHHCPYCHKPNGTVKKVHGAPTLKIVHEKYKGRHMEDEVEGLLHSLEGAMQSNPEISHALRVAVEDLLPTRVLELFRAMTDDDCEVLWVTPWIGRPENLILEHILVPPVPIRPSVAMDVGGGSNEDDLTVKLLEIINVNLALEVNMTRNPQTKTIMEGWDVLQSQVAQYINGDIPGLKKEIGHKPIRGLCQRLKGKQGRFRGNLSGKRVDFSSRTVISPDPNLRVDQVGVPVHVAKIMTYPETNLLAFHATLELEQVTRYNIEKLRERVRNGPDVHPGANLIRPSGENSFVKSLAFGDRERAAQTLRIGDIVERHMQDGDVVLFNRQPSLHKLSIMSHQVKVMEWRTFRFNICVCEPYNADFDGDEMNLHLPQTEEARSEANILMGVHQNLATPRNGEPLVAASQDFLSAAYLITQKDQFFSREVFCSFVAYFGLADENVDVPIPAILKPVPLWTGKQVFGCIVKPNLQTTTLVNFEMKEKNYDSEKKLQHFCPNDGWVAFRNSELISGNIAKKTIGGGSKTGLLYVLLRDFGPTYAANFMDRFSKFCSRYFGMHRGFSMGISDVSPSPKLKKMKFDILSAGYRKAEESIKKYEEGTLELRPGCDLLQSLEEILNGILGKLRESAGQEAMKALPWSNTPRIMAECGSKGSPLNISQMMACVGQQAVGGMRILDGFVNRTLPHFEYHSLTPPAKGFVANSFYSGLSATEFIFHTMGGREGLVDTAVKTAETGYMARRLMKALEDLSLRYDNSVRNSENTVVQFTYGDDSLNPEKMENNDRPVEFDRLRLHVSQLFPCSEEPDLLHNQLLRKIEQSLREDRFQHLLPNGKSFLTEIETYFNDIAKKQEEVSEACDIDAWIQQRTWNHCRFTETQADEFLKMALEKYTKSLVEPGEAVGAIGAQSISEPGTQMTLKTFHFAGVSSMNVTLGVPRLKEIINASKQISTPIITAKLVQDDNKVGARIVKAGIEKTMLGEVSTYIKEVYSSGDCYLSIQLDMDAIQQLRLDIDAVSVRRCILKGVPGQTKPPILRSLTERHVLIKKGSKSKIRVYVPDKADTQTYFAMQALKVALPRVIVQGISTVNRAVINEENKGGGTQYHLLVEGYGLSEVMGSNGIDGRHTTTNHIIEVEQTLGVEAARTAISSEISYIMNAYGIGIDSRHLLLLSDVMTFKGEVLGITRFGVAKMRESVLMLASFEKTTDHLFDAAVHGRSDAIDGVSECIIMGIPVPVGTGLFKLLKRATRPSAPTPVPSVVSRGLLLR</sequence>
<comment type="similarity">
    <text evidence="2 14">Belongs to the RNA polymerase beta' chain family.</text>
</comment>
<dbReference type="FunFam" id="1.10.150.390:FF:000003">
    <property type="entry name" value="DNA-directed RNA polymerase subunit"/>
    <property type="match status" value="1"/>
</dbReference>
<keyword evidence="7" id="KW-0479">Metal-binding</keyword>
<dbReference type="Gene3D" id="3.30.1490.180">
    <property type="entry name" value="RNA polymerase ii"/>
    <property type="match status" value="1"/>
</dbReference>
<reference evidence="17 18" key="1">
    <citation type="submission" date="2024-10" db="EMBL/GenBank/DDBJ databases">
        <title>Updated reference genomes for cyclostephanoid diatoms.</title>
        <authorList>
            <person name="Roberts W.R."/>
            <person name="Alverson A.J."/>
        </authorList>
    </citation>
    <scope>NUCLEOTIDE SEQUENCE [LARGE SCALE GENOMIC DNA]</scope>
    <source>
        <strain evidence="17 18">AJA232-27</strain>
    </source>
</reference>
<dbReference type="Pfam" id="PF04998">
    <property type="entry name" value="RNA_pol_Rpb1_5"/>
    <property type="match status" value="1"/>
</dbReference>
<dbReference type="Gene3D" id="1.10.274.100">
    <property type="entry name" value="RNA polymerase Rpb1, domain 3"/>
    <property type="match status" value="1"/>
</dbReference>
<evidence type="ECO:0000313" key="18">
    <source>
        <dbReference type="Proteomes" id="UP001530293"/>
    </source>
</evidence>
<keyword evidence="18" id="KW-1185">Reference proteome</keyword>
<evidence type="ECO:0000313" key="17">
    <source>
        <dbReference type="EMBL" id="KAL3768771.1"/>
    </source>
</evidence>
<evidence type="ECO:0000256" key="9">
    <source>
        <dbReference type="ARBA" id="ARBA00022842"/>
    </source>
</evidence>
<dbReference type="Gene3D" id="6.10.250.2940">
    <property type="match status" value="1"/>
</dbReference>
<dbReference type="GO" id="GO:0046872">
    <property type="term" value="F:metal ion binding"/>
    <property type="evidence" value="ECO:0007669"/>
    <property type="project" value="UniProtKB-KW"/>
</dbReference>
<dbReference type="PANTHER" id="PTHR48446">
    <property type="entry name" value="DNA-DIRECTED RNA POLYMERASE SUBUNIT BETA' N-TERMINAL SECTION"/>
    <property type="match status" value="1"/>
</dbReference>
<comment type="subcellular location">
    <subcellularLocation>
        <location evidence="1">Nucleus</location>
    </subcellularLocation>
</comment>
<dbReference type="FunFam" id="4.10.860.120:FF:000004">
    <property type="entry name" value="DNA-directed RNA polymerase subunit"/>
    <property type="match status" value="1"/>
</dbReference>
<dbReference type="InterPro" id="IPR044893">
    <property type="entry name" value="RNA_pol_Rpb1_clamp_domain"/>
</dbReference>
<name>A0ABD3N3I7_9STRA</name>
<comment type="catalytic activity">
    <reaction evidence="12 14">
        <text>RNA(n) + a ribonucleoside 5'-triphosphate = RNA(n+1) + diphosphate</text>
        <dbReference type="Rhea" id="RHEA:21248"/>
        <dbReference type="Rhea" id="RHEA-COMP:14527"/>
        <dbReference type="Rhea" id="RHEA-COMP:17342"/>
        <dbReference type="ChEBI" id="CHEBI:33019"/>
        <dbReference type="ChEBI" id="CHEBI:61557"/>
        <dbReference type="ChEBI" id="CHEBI:140395"/>
        <dbReference type="EC" id="2.7.7.6"/>
    </reaction>
</comment>
<accession>A0ABD3N3I7</accession>
<dbReference type="FunFam" id="2.40.40.20:FF:000019">
    <property type="entry name" value="DNA-directed RNA polymerase II subunit RPB1"/>
    <property type="match status" value="1"/>
</dbReference>
<dbReference type="InterPro" id="IPR000722">
    <property type="entry name" value="RNA_pol_asu"/>
</dbReference>
<gene>
    <name evidence="17" type="ORF">ACHAWU_006872</name>
</gene>
<evidence type="ECO:0000256" key="8">
    <source>
        <dbReference type="ARBA" id="ARBA00022833"/>
    </source>
</evidence>
<dbReference type="InterPro" id="IPR035698">
    <property type="entry name" value="RNAP_III_Rpc1_C"/>
</dbReference>
<dbReference type="EC" id="2.7.7.6" evidence="14"/>
<comment type="function">
    <text evidence="13">DNA-dependent RNA polymerase catalyzes the transcription of DNA into RNA using the four ribonucleoside triphosphates as substrates. Largest and catalytic core component of RNA polymerase III which synthesizes small RNAs, such as 5S rRNA and tRNAs. Forms the polymerase active center together with the second largest subunit. A single-stranded DNA template strand of the promoter is positioned within the central active site cleft of Pol III. A bridging helix emanates from RPC1 and crosses the cleft near the catalytic site and is thought to promote translocation of Pol III by acting as a ratchet that moves the RNA-DNA hybrid through the active site by switching from straight to bent conformations at each step of nucleotide addition.</text>
</comment>
<dbReference type="Gene3D" id="1.10.132.30">
    <property type="match status" value="1"/>
</dbReference>
<evidence type="ECO:0000256" key="12">
    <source>
        <dbReference type="ARBA" id="ARBA00048552"/>
    </source>
</evidence>
<proteinExistence type="inferred from homology"/>
<dbReference type="CDD" id="cd02736">
    <property type="entry name" value="RNAP_III_Rpc1_C"/>
    <property type="match status" value="1"/>
</dbReference>
<dbReference type="Gene3D" id="6.20.50.80">
    <property type="match status" value="1"/>
</dbReference>
<dbReference type="Gene3D" id="2.40.40.20">
    <property type="match status" value="1"/>
</dbReference>
<dbReference type="InterPro" id="IPR006592">
    <property type="entry name" value="RNA_pol_N"/>
</dbReference>
<dbReference type="EMBL" id="JALLBG020000062">
    <property type="protein sequence ID" value="KAL3768771.1"/>
    <property type="molecule type" value="Genomic_DNA"/>
</dbReference>
<dbReference type="InterPro" id="IPR038120">
    <property type="entry name" value="Rpb1_funnel_sf"/>
</dbReference>
<evidence type="ECO:0000256" key="11">
    <source>
        <dbReference type="ARBA" id="ARBA00023242"/>
    </source>
</evidence>
<dbReference type="NCBIfam" id="NF006336">
    <property type="entry name" value="PRK08566.1"/>
    <property type="match status" value="1"/>
</dbReference>
<dbReference type="Gene3D" id="4.10.860.120">
    <property type="entry name" value="RNA polymerase II, clamp domain"/>
    <property type="match status" value="1"/>
</dbReference>